<dbReference type="RefSeq" id="WP_179426910.1">
    <property type="nucleotide sequence ID" value="NZ_JACBZP010000001.1"/>
</dbReference>
<evidence type="ECO:0000259" key="2">
    <source>
        <dbReference type="Pfam" id="PF08327"/>
    </source>
</evidence>
<sequence length="175" mass="19357">MSIDGQSETADGTVENAGDGRSVISFSRRLHHPVESVWAALTQGDQLINWWGQAVLDVEVGGEFTMRWLNTDKNGDSVTMQTVITQLEPESLLETRGDPHGVLRWELRDEGGEVTGLAFSSTLELPDEYRAPTLAGWHYHLDALAGHLAGEPTDLVNLPNDRWNGLYELYGEKLA</sequence>
<comment type="similarity">
    <text evidence="1">Belongs to the AHA1 family.</text>
</comment>
<dbReference type="EMBL" id="JACBZP010000001">
    <property type="protein sequence ID" value="NYI67139.1"/>
    <property type="molecule type" value="Genomic_DNA"/>
</dbReference>
<dbReference type="Proteomes" id="UP000539111">
    <property type="component" value="Unassembled WGS sequence"/>
</dbReference>
<organism evidence="3 4">
    <name type="scientific">Spelaeicoccus albus</name>
    <dbReference type="NCBI Taxonomy" id="1280376"/>
    <lineage>
        <taxon>Bacteria</taxon>
        <taxon>Bacillati</taxon>
        <taxon>Actinomycetota</taxon>
        <taxon>Actinomycetes</taxon>
        <taxon>Micrococcales</taxon>
        <taxon>Brevibacteriaceae</taxon>
        <taxon>Spelaeicoccus</taxon>
    </lineage>
</organism>
<evidence type="ECO:0000313" key="3">
    <source>
        <dbReference type="EMBL" id="NYI67139.1"/>
    </source>
</evidence>
<feature type="domain" description="Activator of Hsp90 ATPase homologue 1/2-like C-terminal" evidence="2">
    <location>
        <begin position="32"/>
        <end position="148"/>
    </location>
</feature>
<dbReference type="InterPro" id="IPR023393">
    <property type="entry name" value="START-like_dom_sf"/>
</dbReference>
<dbReference type="SUPFAM" id="SSF55961">
    <property type="entry name" value="Bet v1-like"/>
    <property type="match status" value="1"/>
</dbReference>
<evidence type="ECO:0000256" key="1">
    <source>
        <dbReference type="ARBA" id="ARBA00006817"/>
    </source>
</evidence>
<evidence type="ECO:0000313" key="4">
    <source>
        <dbReference type="Proteomes" id="UP000539111"/>
    </source>
</evidence>
<comment type="caution">
    <text evidence="3">The sequence shown here is derived from an EMBL/GenBank/DDBJ whole genome shotgun (WGS) entry which is preliminary data.</text>
</comment>
<proteinExistence type="inferred from homology"/>
<dbReference type="AlphaFoldDB" id="A0A7Z0AA04"/>
<dbReference type="Pfam" id="PF08327">
    <property type="entry name" value="AHSA1"/>
    <property type="match status" value="1"/>
</dbReference>
<name>A0A7Z0AA04_9MICO</name>
<protein>
    <submittedName>
        <fullName evidence="3">Uncharacterized protein YndB with AHSA1/START domain</fullName>
    </submittedName>
</protein>
<accession>A0A7Z0AA04</accession>
<dbReference type="Gene3D" id="3.30.530.20">
    <property type="match status" value="1"/>
</dbReference>
<gene>
    <name evidence="3" type="ORF">BJY26_001445</name>
</gene>
<keyword evidence="4" id="KW-1185">Reference proteome</keyword>
<reference evidence="3 4" key="1">
    <citation type="submission" date="2020-07" db="EMBL/GenBank/DDBJ databases">
        <title>Sequencing the genomes of 1000 actinobacteria strains.</title>
        <authorList>
            <person name="Klenk H.-P."/>
        </authorList>
    </citation>
    <scope>NUCLEOTIDE SEQUENCE [LARGE SCALE GENOMIC DNA]</scope>
    <source>
        <strain evidence="3 4">DSM 26341</strain>
    </source>
</reference>
<dbReference type="InterPro" id="IPR013538">
    <property type="entry name" value="ASHA1/2-like_C"/>
</dbReference>